<protein>
    <submittedName>
        <fullName evidence="1">Uncharacterized protein</fullName>
    </submittedName>
</protein>
<reference evidence="2" key="1">
    <citation type="submission" date="2019-07" db="EMBL/GenBank/DDBJ databases">
        <title>Bacillus alkalisoli sp. nov. isolated from saline soil.</title>
        <authorList>
            <person name="Sun J.-Q."/>
            <person name="Xu L."/>
        </authorList>
    </citation>
    <scope>NUCLEOTIDE SEQUENCE [LARGE SCALE GENOMIC DNA]</scope>
    <source>
        <strain evidence="2">M4U3P1</strain>
    </source>
</reference>
<proteinExistence type="predicted"/>
<evidence type="ECO:0000313" key="1">
    <source>
        <dbReference type="EMBL" id="QKS73073.1"/>
    </source>
</evidence>
<name>A0A859FJU8_9BACI</name>
<dbReference type="Proteomes" id="UP000318138">
    <property type="component" value="Chromosome"/>
</dbReference>
<evidence type="ECO:0000313" key="2">
    <source>
        <dbReference type="Proteomes" id="UP000318138"/>
    </source>
</evidence>
<sequence length="165" mass="18485">MKKVVVAGLIILLAIGAYWGRGLLPGDQLKQDIVVAQVASYMEIQEALVHMEDSMESSANFEDNWLIAYHRAQSLQAINSIPRDQDGLVNSGSGTLPFEVRSQLEEIRRMDLSDDNLLVTIETLRGRIDAFLNEMGTVSDIRNEYTPSSVLIERMERAEVIDGIY</sequence>
<dbReference type="EMBL" id="CP041372">
    <property type="protein sequence ID" value="QKS73073.1"/>
    <property type="molecule type" value="Genomic_DNA"/>
</dbReference>
<gene>
    <name evidence="1" type="ORF">FLK61_41530</name>
</gene>
<dbReference type="RefSeq" id="WP_176011036.1">
    <property type="nucleotide sequence ID" value="NZ_CP041372.2"/>
</dbReference>
<keyword evidence="2" id="KW-1185">Reference proteome</keyword>
<dbReference type="KEGG" id="psua:FLK61_41530"/>
<dbReference type="AlphaFoldDB" id="A0A859FJU8"/>
<accession>A0A859FJU8</accession>
<organism evidence="1 2">
    <name type="scientific">Paenalkalicoccus suaedae</name>
    <dbReference type="NCBI Taxonomy" id="2592382"/>
    <lineage>
        <taxon>Bacteria</taxon>
        <taxon>Bacillati</taxon>
        <taxon>Bacillota</taxon>
        <taxon>Bacilli</taxon>
        <taxon>Bacillales</taxon>
        <taxon>Bacillaceae</taxon>
        <taxon>Paenalkalicoccus</taxon>
    </lineage>
</organism>